<evidence type="ECO:0000256" key="6">
    <source>
        <dbReference type="ARBA" id="ARBA00022853"/>
    </source>
</evidence>
<evidence type="ECO:0000313" key="14">
    <source>
        <dbReference type="EMBL" id="JAI46182.1"/>
    </source>
</evidence>
<dbReference type="SMART" id="SM00558">
    <property type="entry name" value="JmjC"/>
    <property type="match status" value="1"/>
</dbReference>
<evidence type="ECO:0000256" key="4">
    <source>
        <dbReference type="ARBA" id="ARBA00022723"/>
    </source>
</evidence>
<dbReference type="SUPFAM" id="SSF51197">
    <property type="entry name" value="Clavaminate synthase-like"/>
    <property type="match status" value="1"/>
</dbReference>
<dbReference type="InterPro" id="IPR048560">
    <property type="entry name" value="KDM6A_B-like_GATAL"/>
</dbReference>
<evidence type="ECO:0000256" key="2">
    <source>
        <dbReference type="ARBA" id="ARBA00004123"/>
    </source>
</evidence>
<feature type="region of interest" description="Disordered" evidence="12">
    <location>
        <begin position="385"/>
        <end position="422"/>
    </location>
</feature>
<proteinExistence type="inferred from homology"/>
<evidence type="ECO:0000256" key="12">
    <source>
        <dbReference type="SAM" id="MobiDB-lite"/>
    </source>
</evidence>
<dbReference type="AlphaFoldDB" id="A0A0K8W542"/>
<keyword evidence="14" id="KW-0808">Transferase</keyword>
<evidence type="ECO:0000256" key="10">
    <source>
        <dbReference type="ARBA" id="ARBA00023242"/>
    </source>
</evidence>
<dbReference type="PANTHER" id="PTHR14017">
    <property type="entry name" value="LYSINE-SPECIFIC DEMETHYLASE"/>
    <property type="match status" value="1"/>
</dbReference>
<dbReference type="GO" id="GO:0008168">
    <property type="term" value="F:methyltransferase activity"/>
    <property type="evidence" value="ECO:0007669"/>
    <property type="project" value="UniProtKB-KW"/>
</dbReference>
<dbReference type="Gene3D" id="2.10.110.20">
    <property type="match status" value="1"/>
</dbReference>
<dbReference type="FunFam" id="1.20.58.1370:FF:000001">
    <property type="entry name" value="lysine-specific demethylase 6A isoform X2"/>
    <property type="match status" value="1"/>
</dbReference>
<evidence type="ECO:0000256" key="7">
    <source>
        <dbReference type="ARBA" id="ARBA00022964"/>
    </source>
</evidence>
<dbReference type="GO" id="GO:0031490">
    <property type="term" value="F:chromatin DNA binding"/>
    <property type="evidence" value="ECO:0007669"/>
    <property type="project" value="TreeGrafter"/>
</dbReference>
<dbReference type="GO" id="GO:0010468">
    <property type="term" value="P:regulation of gene expression"/>
    <property type="evidence" value="ECO:0007669"/>
    <property type="project" value="TreeGrafter"/>
</dbReference>
<dbReference type="FunFam" id="2.10.110.20:FF:000002">
    <property type="entry name" value="lysine-specific demethylase 6A isoform X2"/>
    <property type="match status" value="1"/>
</dbReference>
<dbReference type="PROSITE" id="PS51184">
    <property type="entry name" value="JMJC"/>
    <property type="match status" value="1"/>
</dbReference>
<keyword evidence="14" id="KW-0489">Methyltransferase</keyword>
<feature type="compositionally biased region" description="Low complexity" evidence="12">
    <location>
        <begin position="1"/>
        <end position="33"/>
    </location>
</feature>
<feature type="compositionally biased region" description="Polar residues" evidence="12">
    <location>
        <begin position="34"/>
        <end position="63"/>
    </location>
</feature>
<protein>
    <submittedName>
        <fullName evidence="14">Lysine-specific demethylase 6A</fullName>
    </submittedName>
</protein>
<dbReference type="GO" id="GO:0032259">
    <property type="term" value="P:methylation"/>
    <property type="evidence" value="ECO:0007669"/>
    <property type="project" value="UniProtKB-KW"/>
</dbReference>
<keyword evidence="6" id="KW-0156">Chromatin regulator</keyword>
<feature type="region of interest" description="Disordered" evidence="12">
    <location>
        <begin position="167"/>
        <end position="221"/>
    </location>
</feature>
<dbReference type="GO" id="GO:0044666">
    <property type="term" value="C:MLL3/4 complex"/>
    <property type="evidence" value="ECO:0007669"/>
    <property type="project" value="TreeGrafter"/>
</dbReference>
<reference evidence="14" key="1">
    <citation type="submission" date="2015-06" db="EMBL/GenBank/DDBJ databases">
        <authorList>
            <person name="Hoefler B.C."/>
            <person name="Straight P.D."/>
        </authorList>
    </citation>
    <scope>NUCLEOTIDE SEQUENCE</scope>
</reference>
<name>A0A0K8W542_BACLA</name>
<keyword evidence="4" id="KW-0479">Metal-binding</keyword>
<comment type="subcellular location">
    <subcellularLocation>
        <location evidence="2">Nucleus</location>
    </subcellularLocation>
</comment>
<dbReference type="GO" id="GO:0000978">
    <property type="term" value="F:RNA polymerase II cis-regulatory region sequence-specific DNA binding"/>
    <property type="evidence" value="ECO:0007669"/>
    <property type="project" value="TreeGrafter"/>
</dbReference>
<dbReference type="InterPro" id="IPR003347">
    <property type="entry name" value="JmjC_dom"/>
</dbReference>
<sequence>MQQYQQAMRQQNTCQLPQNVQAQQLQSPSLQSATGQPIHSTASSSLTTGNITEATGVTSNTNAPPAYSGTRDDQTKAVVPKPSTSTIESGVLTQLSPSNDQLGVSDQELQVFLSQKGLSSTFAEDLLKTFNPDNLDIKEEDIDGTTEDLFNGLDKNLTTADKSNTLTSIVSGQQPTGETNSTETAGVVKEETDAEQNSADVKSENFHGDEYDDRDKYDDDLEEPSKFSIQMDSKQLIAAVKNLSLEEPPPHCSVLHINAPPPSPPDCPPQRLTREQLLPPTPSVHLENKKHAFSPQLQEFCLKHPIAVVRGLAGALKLDLGLFSTKTLVEANPDHSVEVRTQVHQSPDENWDASQAKRVWACISHRSHTTIAKYAQYQASSFQDSLKDEHDKGPTGVPTMSDSDSKDSVSNSNVSGKRKKLKNGNKMLRFGTNVDLSDERKWRSQLAELQKLPAFARVISAANMLSHVGHVILGMNTVQLYMKVPGSRTPGHQENNNFCSININIGPGDCEWFAVPDAYWGGIHNLCEKNNISYLHGSWWPVLEDLYKENIPVYRFIQRPGDLVWVNAGCVHWVQSVGWCNNIAWNVGPLTARQYSLAVERYEWNKLQNFKSIVPMVHLSWNLARNIKVSDPKLFELVKMCLLQTLKNVVHTLEYVKSKGVEVRFHGRGKNEASHYCGQCEVEVFNILFIREQEKRHVVHCMACARKLSPNLQGIVCLEEYRLSELLQIYDAFALYKVPQTLPQSPNSSNI</sequence>
<dbReference type="PANTHER" id="PTHR14017:SF1">
    <property type="entry name" value="LD02225P"/>
    <property type="match status" value="1"/>
</dbReference>
<keyword evidence="3" id="KW-0597">Phosphoprotein</keyword>
<feature type="compositionally biased region" description="Basic and acidic residues" evidence="12">
    <location>
        <begin position="201"/>
        <end position="217"/>
    </location>
</feature>
<evidence type="ECO:0000259" key="13">
    <source>
        <dbReference type="PROSITE" id="PS51184"/>
    </source>
</evidence>
<organism evidence="14">
    <name type="scientific">Bactrocera latifrons</name>
    <name type="common">Malaysian fruit fly</name>
    <name type="synonym">Chaetodacus latifrons</name>
    <dbReference type="NCBI Taxonomy" id="174628"/>
    <lineage>
        <taxon>Eukaryota</taxon>
        <taxon>Metazoa</taxon>
        <taxon>Ecdysozoa</taxon>
        <taxon>Arthropoda</taxon>
        <taxon>Hexapoda</taxon>
        <taxon>Insecta</taxon>
        <taxon>Pterygota</taxon>
        <taxon>Neoptera</taxon>
        <taxon>Endopterygota</taxon>
        <taxon>Diptera</taxon>
        <taxon>Brachycera</taxon>
        <taxon>Muscomorpha</taxon>
        <taxon>Tephritoidea</taxon>
        <taxon>Tephritidae</taxon>
        <taxon>Bactrocera</taxon>
        <taxon>Bactrocera</taxon>
    </lineage>
</organism>
<dbReference type="Pfam" id="PF02373">
    <property type="entry name" value="JmjC"/>
    <property type="match status" value="1"/>
</dbReference>
<dbReference type="Gene3D" id="2.60.120.650">
    <property type="entry name" value="Cupin"/>
    <property type="match status" value="1"/>
</dbReference>
<accession>A0A0K8W542</accession>
<evidence type="ECO:0000256" key="9">
    <source>
        <dbReference type="ARBA" id="ARBA00023004"/>
    </source>
</evidence>
<evidence type="ECO:0000256" key="3">
    <source>
        <dbReference type="ARBA" id="ARBA00022553"/>
    </source>
</evidence>
<evidence type="ECO:0000256" key="8">
    <source>
        <dbReference type="ARBA" id="ARBA00023002"/>
    </source>
</evidence>
<comment type="similarity">
    <text evidence="11">Belongs to the UTX family.</text>
</comment>
<comment type="cofactor">
    <cofactor evidence="1">
        <name>Fe(2+)</name>
        <dbReference type="ChEBI" id="CHEBI:29033"/>
    </cofactor>
</comment>
<feature type="region of interest" description="Disordered" evidence="12">
    <location>
        <begin position="1"/>
        <end position="85"/>
    </location>
</feature>
<evidence type="ECO:0000256" key="5">
    <source>
        <dbReference type="ARBA" id="ARBA00022833"/>
    </source>
</evidence>
<keyword evidence="5" id="KW-0862">Zinc</keyword>
<keyword evidence="7" id="KW-0223">Dioxygenase</keyword>
<dbReference type="GO" id="GO:0046872">
    <property type="term" value="F:metal ion binding"/>
    <property type="evidence" value="ECO:0007669"/>
    <property type="project" value="UniProtKB-KW"/>
</dbReference>
<dbReference type="EMBL" id="GDHF01006132">
    <property type="protein sequence ID" value="JAI46182.1"/>
    <property type="molecule type" value="Transcribed_RNA"/>
</dbReference>
<dbReference type="Pfam" id="PF21326">
    <property type="entry name" value="KDM6_GATAL"/>
    <property type="match status" value="1"/>
</dbReference>
<keyword evidence="10" id="KW-0539">Nucleus</keyword>
<dbReference type="GO" id="GO:0071558">
    <property type="term" value="F:histone H3K27me2/H3K27me3 demethylase activity"/>
    <property type="evidence" value="ECO:0007669"/>
    <property type="project" value="TreeGrafter"/>
</dbReference>
<dbReference type="Gene3D" id="1.20.58.1370">
    <property type="match status" value="1"/>
</dbReference>
<dbReference type="InterPro" id="IPR046941">
    <property type="entry name" value="KDM6_GATAL_sf"/>
</dbReference>
<feature type="domain" description="JmjC" evidence="13">
    <location>
        <begin position="441"/>
        <end position="604"/>
    </location>
</feature>
<keyword evidence="9" id="KW-0408">Iron</keyword>
<dbReference type="InterPro" id="IPR048562">
    <property type="entry name" value="KDM6A_B-like_C-hel"/>
</dbReference>
<gene>
    <name evidence="14" type="primary">Kdm6a_1</name>
    <name evidence="14" type="ORF">c1_g1_i6</name>
</gene>
<dbReference type="Pfam" id="PF21322">
    <property type="entry name" value="KDM6_C-hel"/>
    <property type="match status" value="1"/>
</dbReference>
<dbReference type="OrthoDB" id="418911at2759"/>
<evidence type="ECO:0000256" key="1">
    <source>
        <dbReference type="ARBA" id="ARBA00001954"/>
    </source>
</evidence>
<feature type="compositionally biased region" description="Polar residues" evidence="12">
    <location>
        <begin position="167"/>
        <end position="184"/>
    </location>
</feature>
<keyword evidence="8" id="KW-0560">Oxidoreductase</keyword>
<evidence type="ECO:0000256" key="11">
    <source>
        <dbReference type="ARBA" id="ARBA00034483"/>
    </source>
</evidence>
<dbReference type="InterPro" id="IPR051630">
    <property type="entry name" value="Corepressor-Demethylase"/>
</dbReference>